<comment type="cofactor">
    <cofactor evidence="1">
        <name>[4Fe-4S] cluster</name>
        <dbReference type="ChEBI" id="CHEBI:49883"/>
    </cofactor>
</comment>
<evidence type="ECO:0000256" key="4">
    <source>
        <dbReference type="ARBA" id="ARBA00022723"/>
    </source>
</evidence>
<evidence type="ECO:0000259" key="7">
    <source>
        <dbReference type="PROSITE" id="PS51379"/>
    </source>
</evidence>
<evidence type="ECO:0000256" key="6">
    <source>
        <dbReference type="ARBA" id="ARBA00023014"/>
    </source>
</evidence>
<gene>
    <name evidence="8" type="ORF">TcarDRAFT_1298</name>
</gene>
<organism evidence="8 9">
    <name type="scientific">Thermosinus carboxydivorans Nor1</name>
    <dbReference type="NCBI Taxonomy" id="401526"/>
    <lineage>
        <taxon>Bacteria</taxon>
        <taxon>Bacillati</taxon>
        <taxon>Bacillota</taxon>
        <taxon>Negativicutes</taxon>
        <taxon>Selenomonadales</taxon>
        <taxon>Sporomusaceae</taxon>
        <taxon>Thermosinus</taxon>
    </lineage>
</organism>
<feature type="domain" description="4Fe-4S ferredoxin-type" evidence="7">
    <location>
        <begin position="36"/>
        <end position="61"/>
    </location>
</feature>
<feature type="domain" description="4Fe-4S ferredoxin-type" evidence="7">
    <location>
        <begin position="64"/>
        <end position="93"/>
    </location>
</feature>
<keyword evidence="3" id="KW-0004">4Fe-4S</keyword>
<proteinExistence type="predicted"/>
<reference evidence="8 9" key="2">
    <citation type="submission" date="2007-01" db="EMBL/GenBank/DDBJ databases">
        <title>Sequencing of the draft genome and assembly of Thermosinus carboxydivorans Nor1.</title>
        <authorList>
            <consortium name="US DOE Joint Genome Institute (JGI-PGF)"/>
            <person name="Copeland A."/>
            <person name="Lucas S."/>
            <person name="Lapidus A."/>
            <person name="Barry K."/>
            <person name="Glavina del Rio T."/>
            <person name="Dalin E."/>
            <person name="Tice H."/>
            <person name="Bruce D."/>
            <person name="Pitluck S."/>
            <person name="Richardson P."/>
        </authorList>
    </citation>
    <scope>NUCLEOTIDE SEQUENCE [LARGE SCALE GENOMIC DNA]</scope>
    <source>
        <strain evidence="8 9">Nor1</strain>
    </source>
</reference>
<dbReference type="SUPFAM" id="SSF54862">
    <property type="entry name" value="4Fe-4S ferredoxins"/>
    <property type="match status" value="1"/>
</dbReference>
<dbReference type="AlphaFoldDB" id="A1HQX2"/>
<comment type="caution">
    <text evidence="8">The sequence shown here is derived from an EMBL/GenBank/DDBJ whole genome shotgun (WGS) entry which is preliminary data.</text>
</comment>
<dbReference type="Pfam" id="PF12838">
    <property type="entry name" value="Fer4_7"/>
    <property type="match status" value="1"/>
</dbReference>
<protein>
    <submittedName>
        <fullName evidence="8">4Fe-4S ferredoxin, iron-sulfur binding domain protein</fullName>
    </submittedName>
</protein>
<evidence type="ECO:0000256" key="2">
    <source>
        <dbReference type="ARBA" id="ARBA00003532"/>
    </source>
</evidence>
<dbReference type="Proteomes" id="UP000005139">
    <property type="component" value="Unassembled WGS sequence"/>
</dbReference>
<keyword evidence="6" id="KW-0411">Iron-sulfur</keyword>
<dbReference type="Gene3D" id="3.30.70.20">
    <property type="match status" value="1"/>
</dbReference>
<evidence type="ECO:0000256" key="1">
    <source>
        <dbReference type="ARBA" id="ARBA00001966"/>
    </source>
</evidence>
<evidence type="ECO:0000313" key="9">
    <source>
        <dbReference type="Proteomes" id="UP000005139"/>
    </source>
</evidence>
<keyword evidence="4" id="KW-0479">Metal-binding</keyword>
<dbReference type="InterPro" id="IPR050157">
    <property type="entry name" value="PSI_iron-sulfur_center"/>
</dbReference>
<dbReference type="PANTHER" id="PTHR24960:SF79">
    <property type="entry name" value="PHOTOSYSTEM I IRON-SULFUR CENTER"/>
    <property type="match status" value="1"/>
</dbReference>
<comment type="function">
    <text evidence="2">Ferredoxins are iron-sulfur proteins that transfer electrons in a wide variety of metabolic reactions.</text>
</comment>
<name>A1HQX2_9FIRM</name>
<evidence type="ECO:0000256" key="3">
    <source>
        <dbReference type="ARBA" id="ARBA00022485"/>
    </source>
</evidence>
<dbReference type="GO" id="GO:0046872">
    <property type="term" value="F:metal ion binding"/>
    <property type="evidence" value="ECO:0007669"/>
    <property type="project" value="UniProtKB-KW"/>
</dbReference>
<dbReference type="PROSITE" id="PS51379">
    <property type="entry name" value="4FE4S_FER_2"/>
    <property type="match status" value="2"/>
</dbReference>
<dbReference type="EMBL" id="AAWL01000009">
    <property type="protein sequence ID" value="EAX47563.1"/>
    <property type="molecule type" value="Genomic_DNA"/>
</dbReference>
<keyword evidence="5" id="KW-0408">Iron</keyword>
<dbReference type="GO" id="GO:0051539">
    <property type="term" value="F:4 iron, 4 sulfur cluster binding"/>
    <property type="evidence" value="ECO:0007669"/>
    <property type="project" value="UniProtKB-KW"/>
</dbReference>
<keyword evidence="9" id="KW-1185">Reference proteome</keyword>
<evidence type="ECO:0000313" key="8">
    <source>
        <dbReference type="EMBL" id="EAX47563.1"/>
    </source>
</evidence>
<dbReference type="InterPro" id="IPR017896">
    <property type="entry name" value="4Fe4S_Fe-S-bd"/>
</dbReference>
<reference evidence="8 9" key="1">
    <citation type="submission" date="2007-01" db="EMBL/GenBank/DDBJ databases">
        <title>Annotation of the draft genome assembly of Thermosinus carboxydivorans Nor1.</title>
        <authorList>
            <consortium name="US DOE Joint Genome Institute (JGI-ORNL)"/>
            <person name="Larimer F."/>
            <person name="Land M."/>
            <person name="Hauser L."/>
        </authorList>
    </citation>
    <scope>NUCLEOTIDE SEQUENCE [LARGE SCALE GENOMIC DNA]</scope>
    <source>
        <strain evidence="8 9">Nor1</strain>
    </source>
</reference>
<dbReference type="PROSITE" id="PS00198">
    <property type="entry name" value="4FE4S_FER_1"/>
    <property type="match status" value="1"/>
</dbReference>
<accession>A1HQX2</accession>
<evidence type="ECO:0000256" key="5">
    <source>
        <dbReference type="ARBA" id="ARBA00023004"/>
    </source>
</evidence>
<dbReference type="InterPro" id="IPR017900">
    <property type="entry name" value="4Fe4S_Fe_S_CS"/>
</dbReference>
<dbReference type="PANTHER" id="PTHR24960">
    <property type="entry name" value="PHOTOSYSTEM I IRON-SULFUR CENTER-RELATED"/>
    <property type="match status" value="1"/>
</dbReference>
<sequence length="118" mass="12923">MQPMNSSLWPTYFTPGDDILKLKSLFSLGGGSSMEKIRYFITKNCKKCDACLEHCPEGAVSAGKDGNIVNDNCTGCGECEAVCPNGAIVRETDPYRTINREMDSFFGGGAWPLGDRKW</sequence>